<sequence>MFHKEIILFTLILCGILHYTFSRPTLLDQIQTGLKNTTCKIHNIRIKIVGHDHYFGDPCGHLRNNEINKEEIQTAQIVDHSTKSYTDSSDIDLRLASDENTNKSSTSTNDDLEGFKPVPDEGGRNIEKGCKENYVNTIYGCQQKITSG</sequence>
<evidence type="ECO:0000256" key="2">
    <source>
        <dbReference type="SAM" id="SignalP"/>
    </source>
</evidence>
<evidence type="ECO:0000313" key="4">
    <source>
        <dbReference type="Proteomes" id="UP001566132"/>
    </source>
</evidence>
<feature type="compositionally biased region" description="Basic and acidic residues" evidence="1">
    <location>
        <begin position="118"/>
        <end position="127"/>
    </location>
</feature>
<dbReference type="EMBL" id="JBDJPC010000003">
    <property type="protein sequence ID" value="KAL1509896.1"/>
    <property type="molecule type" value="Genomic_DNA"/>
</dbReference>
<feature type="region of interest" description="Disordered" evidence="1">
    <location>
        <begin position="96"/>
        <end position="127"/>
    </location>
</feature>
<protein>
    <submittedName>
        <fullName evidence="3">Uncharacterized protein</fullName>
    </submittedName>
</protein>
<feature type="chain" id="PRO_5044770888" evidence="2">
    <location>
        <begin position="23"/>
        <end position="148"/>
    </location>
</feature>
<keyword evidence="4" id="KW-1185">Reference proteome</keyword>
<organism evidence="3 4">
    <name type="scientific">Hypothenemus hampei</name>
    <name type="common">Coffee berry borer</name>
    <dbReference type="NCBI Taxonomy" id="57062"/>
    <lineage>
        <taxon>Eukaryota</taxon>
        <taxon>Metazoa</taxon>
        <taxon>Ecdysozoa</taxon>
        <taxon>Arthropoda</taxon>
        <taxon>Hexapoda</taxon>
        <taxon>Insecta</taxon>
        <taxon>Pterygota</taxon>
        <taxon>Neoptera</taxon>
        <taxon>Endopterygota</taxon>
        <taxon>Coleoptera</taxon>
        <taxon>Polyphaga</taxon>
        <taxon>Cucujiformia</taxon>
        <taxon>Curculionidae</taxon>
        <taxon>Scolytinae</taxon>
        <taxon>Hypothenemus</taxon>
    </lineage>
</organism>
<comment type="caution">
    <text evidence="3">The sequence shown here is derived from an EMBL/GenBank/DDBJ whole genome shotgun (WGS) entry which is preliminary data.</text>
</comment>
<evidence type="ECO:0000313" key="3">
    <source>
        <dbReference type="EMBL" id="KAL1509896.1"/>
    </source>
</evidence>
<evidence type="ECO:0000256" key="1">
    <source>
        <dbReference type="SAM" id="MobiDB-lite"/>
    </source>
</evidence>
<feature type="signal peptide" evidence="2">
    <location>
        <begin position="1"/>
        <end position="22"/>
    </location>
</feature>
<gene>
    <name evidence="3" type="ORF">ABEB36_004564</name>
</gene>
<name>A0ABD1F3T7_HYPHA</name>
<accession>A0ABD1F3T7</accession>
<proteinExistence type="predicted"/>
<keyword evidence="2" id="KW-0732">Signal</keyword>
<dbReference type="AlphaFoldDB" id="A0ABD1F3T7"/>
<reference evidence="3 4" key="1">
    <citation type="submission" date="2024-05" db="EMBL/GenBank/DDBJ databases">
        <title>Genetic variation in Jamaican populations of the coffee berry borer (Hypothenemus hampei).</title>
        <authorList>
            <person name="Errbii M."/>
            <person name="Myrie A."/>
        </authorList>
    </citation>
    <scope>NUCLEOTIDE SEQUENCE [LARGE SCALE GENOMIC DNA]</scope>
    <source>
        <strain evidence="3">JA-Hopewell-2020-01-JO</strain>
        <tissue evidence="3">Whole body</tissue>
    </source>
</reference>
<dbReference type="Proteomes" id="UP001566132">
    <property type="component" value="Unassembled WGS sequence"/>
</dbReference>